<dbReference type="Pfam" id="PF09983">
    <property type="entry name" value="JetD_C"/>
    <property type="match status" value="1"/>
</dbReference>
<sequence length="378" mass="42313">MKHLPPVPISAVAAKASTAYRSRRQRWLADPVAAGSDSLSIALHPPTENRVHEDPDGARAWVRTWLDYAGAGTVEWATRRWPSYGTQEVPIRIELRGAEQIARSAGVGTQWGTLLDRRARLLGSTTDSRAALAVSSTVAKWETLTDTDFDRLLATLTWLLENPHSALLIRQLPIPGVHTKWVGNRRGLLESLLEGFRGSRDLGIRTLPTLADVAVLDRRLLPGAPRVFAASLDELAALPLAPKVVLVLENKECIHALPDRTATMAIHGNGYSVTELISLPWLPRAEVWYRGDLDTHGFAILHRFRHHIRDVRSLMMNPDTLNRWKDLAVPEPKPTGVELTDLTPDEFSAWEMVRAENLRLEQERIPWPYVLGNLERMS</sequence>
<gene>
    <name evidence="3" type="ORF">SAMN05444695_1263</name>
</gene>
<dbReference type="EMBL" id="FNDN01000026">
    <property type="protein sequence ID" value="SDJ33873.1"/>
    <property type="molecule type" value="Genomic_DNA"/>
</dbReference>
<dbReference type="AlphaFoldDB" id="A0A1G8SXG3"/>
<dbReference type="InterPro" id="IPR024537">
    <property type="entry name" value="DUF3322"/>
</dbReference>
<feature type="domain" description="Wadjet protein JetD C-terminal" evidence="1">
    <location>
        <begin position="203"/>
        <end position="370"/>
    </location>
</feature>
<dbReference type="PIRSF" id="PIRSF028408">
    <property type="entry name" value="UCP028408"/>
    <property type="match status" value="1"/>
</dbReference>
<protein>
    <recommendedName>
        <fullName evidence="5">DUF3322 and DUF2220 domain-containing protein</fullName>
    </recommendedName>
</protein>
<proteinExistence type="predicted"/>
<keyword evidence="4" id="KW-1185">Reference proteome</keyword>
<dbReference type="Proteomes" id="UP000183263">
    <property type="component" value="Unassembled WGS sequence"/>
</dbReference>
<dbReference type="InterPro" id="IPR014544">
    <property type="entry name" value="UCP028408"/>
</dbReference>
<accession>A0A1G8SXG3</accession>
<evidence type="ECO:0000313" key="3">
    <source>
        <dbReference type="EMBL" id="SDJ33873.1"/>
    </source>
</evidence>
<evidence type="ECO:0008006" key="5">
    <source>
        <dbReference type="Google" id="ProtNLM"/>
    </source>
</evidence>
<organism evidence="3 4">
    <name type="scientific">Rhodococcus triatomae</name>
    <dbReference type="NCBI Taxonomy" id="300028"/>
    <lineage>
        <taxon>Bacteria</taxon>
        <taxon>Bacillati</taxon>
        <taxon>Actinomycetota</taxon>
        <taxon>Actinomycetes</taxon>
        <taxon>Mycobacteriales</taxon>
        <taxon>Nocardiaceae</taxon>
        <taxon>Rhodococcus</taxon>
    </lineage>
</organism>
<evidence type="ECO:0000313" key="4">
    <source>
        <dbReference type="Proteomes" id="UP000183263"/>
    </source>
</evidence>
<feature type="domain" description="DUF3322" evidence="2">
    <location>
        <begin position="19"/>
        <end position="193"/>
    </location>
</feature>
<dbReference type="RefSeq" id="WP_072740399.1">
    <property type="nucleotide sequence ID" value="NZ_CP048813.1"/>
</dbReference>
<reference evidence="3 4" key="1">
    <citation type="submission" date="2016-10" db="EMBL/GenBank/DDBJ databases">
        <authorList>
            <person name="de Groot N.N."/>
        </authorList>
    </citation>
    <scope>NUCLEOTIDE SEQUENCE [LARGE SCALE GENOMIC DNA]</scope>
    <source>
        <strain evidence="3 4">DSM 44892</strain>
    </source>
</reference>
<dbReference type="InterPro" id="IPR024534">
    <property type="entry name" value="JetD_C"/>
</dbReference>
<name>A0A1G8SXG3_9NOCA</name>
<dbReference type="Pfam" id="PF11795">
    <property type="entry name" value="DUF3322"/>
    <property type="match status" value="1"/>
</dbReference>
<dbReference type="OrthoDB" id="322908at2"/>
<evidence type="ECO:0000259" key="1">
    <source>
        <dbReference type="Pfam" id="PF09983"/>
    </source>
</evidence>
<evidence type="ECO:0000259" key="2">
    <source>
        <dbReference type="Pfam" id="PF11795"/>
    </source>
</evidence>